<evidence type="ECO:0008006" key="3">
    <source>
        <dbReference type="Google" id="ProtNLM"/>
    </source>
</evidence>
<dbReference type="EMBL" id="CM009290">
    <property type="protein sequence ID" value="PNT57313.2"/>
    <property type="molecule type" value="Genomic_DNA"/>
</dbReference>
<comment type="caution">
    <text evidence="1">The sequence shown here is derived from an EMBL/GenBank/DDBJ whole genome shotgun (WGS) entry which is preliminary data.</text>
</comment>
<keyword evidence="2" id="KW-1185">Reference proteome</keyword>
<dbReference type="AlphaFoldDB" id="A0A2K2C5K8"/>
<evidence type="ECO:0000313" key="2">
    <source>
        <dbReference type="Proteomes" id="UP000006729"/>
    </source>
</evidence>
<proteinExistence type="predicted"/>
<dbReference type="Proteomes" id="UP000006729">
    <property type="component" value="Chromosome 1"/>
</dbReference>
<dbReference type="InParanoid" id="A0A2K2C5K8"/>
<evidence type="ECO:0000313" key="1">
    <source>
        <dbReference type="EMBL" id="PNT57313.2"/>
    </source>
</evidence>
<gene>
    <name evidence="1" type="ORF">POPTR_001G284801v4</name>
</gene>
<organism evidence="1 2">
    <name type="scientific">Populus trichocarpa</name>
    <name type="common">Western balsam poplar</name>
    <name type="synonym">Populus balsamifera subsp. trichocarpa</name>
    <dbReference type="NCBI Taxonomy" id="3694"/>
    <lineage>
        <taxon>Eukaryota</taxon>
        <taxon>Viridiplantae</taxon>
        <taxon>Streptophyta</taxon>
        <taxon>Embryophyta</taxon>
        <taxon>Tracheophyta</taxon>
        <taxon>Spermatophyta</taxon>
        <taxon>Magnoliopsida</taxon>
        <taxon>eudicotyledons</taxon>
        <taxon>Gunneridae</taxon>
        <taxon>Pentapetalae</taxon>
        <taxon>rosids</taxon>
        <taxon>fabids</taxon>
        <taxon>Malpighiales</taxon>
        <taxon>Salicaceae</taxon>
        <taxon>Saliceae</taxon>
        <taxon>Populus</taxon>
    </lineage>
</organism>
<protein>
    <recommendedName>
        <fullName evidence="3">Secreted protein</fullName>
    </recommendedName>
</protein>
<sequence length="59" mass="6848">MSFTVVLLWFSLLASVTINSHRLFSRVLKFDGTRLINWNVTSEVENLLLASHNILMDHF</sequence>
<reference evidence="1 2" key="1">
    <citation type="journal article" date="2006" name="Science">
        <title>The genome of black cottonwood, Populus trichocarpa (Torr. &amp; Gray).</title>
        <authorList>
            <person name="Tuskan G.A."/>
            <person name="Difazio S."/>
            <person name="Jansson S."/>
            <person name="Bohlmann J."/>
            <person name="Grigoriev I."/>
            <person name="Hellsten U."/>
            <person name="Putnam N."/>
            <person name="Ralph S."/>
            <person name="Rombauts S."/>
            <person name="Salamov A."/>
            <person name="Schein J."/>
            <person name="Sterck L."/>
            <person name="Aerts A."/>
            <person name="Bhalerao R.R."/>
            <person name="Bhalerao R.P."/>
            <person name="Blaudez D."/>
            <person name="Boerjan W."/>
            <person name="Brun A."/>
            <person name="Brunner A."/>
            <person name="Busov V."/>
            <person name="Campbell M."/>
            <person name="Carlson J."/>
            <person name="Chalot M."/>
            <person name="Chapman J."/>
            <person name="Chen G.L."/>
            <person name="Cooper D."/>
            <person name="Coutinho P.M."/>
            <person name="Couturier J."/>
            <person name="Covert S."/>
            <person name="Cronk Q."/>
            <person name="Cunningham R."/>
            <person name="Davis J."/>
            <person name="Degroeve S."/>
            <person name="Dejardin A."/>
            <person name="Depamphilis C."/>
            <person name="Detter J."/>
            <person name="Dirks B."/>
            <person name="Dubchak I."/>
            <person name="Duplessis S."/>
            <person name="Ehlting J."/>
            <person name="Ellis B."/>
            <person name="Gendler K."/>
            <person name="Goodstein D."/>
            <person name="Gribskov M."/>
            <person name="Grimwood J."/>
            <person name="Groover A."/>
            <person name="Gunter L."/>
            <person name="Hamberger B."/>
            <person name="Heinze B."/>
            <person name="Helariutta Y."/>
            <person name="Henrissat B."/>
            <person name="Holligan D."/>
            <person name="Holt R."/>
            <person name="Huang W."/>
            <person name="Islam-Faridi N."/>
            <person name="Jones S."/>
            <person name="Jones-Rhoades M."/>
            <person name="Jorgensen R."/>
            <person name="Joshi C."/>
            <person name="Kangasjarvi J."/>
            <person name="Karlsson J."/>
            <person name="Kelleher C."/>
            <person name="Kirkpatrick R."/>
            <person name="Kirst M."/>
            <person name="Kohler A."/>
            <person name="Kalluri U."/>
            <person name="Larimer F."/>
            <person name="Leebens-Mack J."/>
            <person name="Leple J.C."/>
            <person name="Locascio P."/>
            <person name="Lou Y."/>
            <person name="Lucas S."/>
            <person name="Martin F."/>
            <person name="Montanini B."/>
            <person name="Napoli C."/>
            <person name="Nelson D.R."/>
            <person name="Nelson C."/>
            <person name="Nieminen K."/>
            <person name="Nilsson O."/>
            <person name="Pereda V."/>
            <person name="Peter G."/>
            <person name="Philippe R."/>
            <person name="Pilate G."/>
            <person name="Poliakov A."/>
            <person name="Razumovskaya J."/>
            <person name="Richardson P."/>
            <person name="Rinaldi C."/>
            <person name="Ritland K."/>
            <person name="Rouze P."/>
            <person name="Ryaboy D."/>
            <person name="Schmutz J."/>
            <person name="Schrader J."/>
            <person name="Segerman B."/>
            <person name="Shin H."/>
            <person name="Siddiqui A."/>
            <person name="Sterky F."/>
            <person name="Terry A."/>
            <person name="Tsai C.J."/>
            <person name="Uberbacher E."/>
            <person name="Unneberg P."/>
            <person name="Vahala J."/>
            <person name="Wall K."/>
            <person name="Wessler S."/>
            <person name="Yang G."/>
            <person name="Yin T."/>
            <person name="Douglas C."/>
            <person name="Marra M."/>
            <person name="Sandberg G."/>
            <person name="Van de Peer Y."/>
            <person name="Rokhsar D."/>
        </authorList>
    </citation>
    <scope>NUCLEOTIDE SEQUENCE [LARGE SCALE GENOMIC DNA]</scope>
    <source>
        <strain evidence="2">cv. Nisqually</strain>
    </source>
</reference>
<name>A0A2K2C5K8_POPTR</name>
<dbReference type="STRING" id="3694.A0A2K2C5K8"/>
<accession>A0A2K2C5K8</accession>